<dbReference type="InParanoid" id="A0A165CHR5"/>
<keyword evidence="2" id="KW-1185">Reference proteome</keyword>
<protein>
    <submittedName>
        <fullName evidence="1">Uncharacterized protein</fullName>
    </submittedName>
</protein>
<organism evidence="1 2">
    <name type="scientific">Laetiporus sulphureus 93-53</name>
    <dbReference type="NCBI Taxonomy" id="1314785"/>
    <lineage>
        <taxon>Eukaryota</taxon>
        <taxon>Fungi</taxon>
        <taxon>Dikarya</taxon>
        <taxon>Basidiomycota</taxon>
        <taxon>Agaricomycotina</taxon>
        <taxon>Agaricomycetes</taxon>
        <taxon>Polyporales</taxon>
        <taxon>Laetiporus</taxon>
    </lineage>
</organism>
<dbReference type="RefSeq" id="XP_040760579.1">
    <property type="nucleotide sequence ID" value="XM_040909715.1"/>
</dbReference>
<dbReference type="Proteomes" id="UP000076871">
    <property type="component" value="Unassembled WGS sequence"/>
</dbReference>
<dbReference type="GeneID" id="63826744"/>
<gene>
    <name evidence="1" type="ORF">LAESUDRAFT_729809</name>
</gene>
<reference evidence="1 2" key="1">
    <citation type="journal article" date="2016" name="Mol. Biol. Evol.">
        <title>Comparative Genomics of Early-Diverging Mushroom-Forming Fungi Provides Insights into the Origins of Lignocellulose Decay Capabilities.</title>
        <authorList>
            <person name="Nagy L.G."/>
            <person name="Riley R."/>
            <person name="Tritt A."/>
            <person name="Adam C."/>
            <person name="Daum C."/>
            <person name="Floudas D."/>
            <person name="Sun H."/>
            <person name="Yadav J.S."/>
            <person name="Pangilinan J."/>
            <person name="Larsson K.H."/>
            <person name="Matsuura K."/>
            <person name="Barry K."/>
            <person name="Labutti K."/>
            <person name="Kuo R."/>
            <person name="Ohm R.A."/>
            <person name="Bhattacharya S.S."/>
            <person name="Shirouzu T."/>
            <person name="Yoshinaga Y."/>
            <person name="Martin F.M."/>
            <person name="Grigoriev I.V."/>
            <person name="Hibbett D.S."/>
        </authorList>
    </citation>
    <scope>NUCLEOTIDE SEQUENCE [LARGE SCALE GENOMIC DNA]</scope>
    <source>
        <strain evidence="1 2">93-53</strain>
    </source>
</reference>
<sequence length="83" mass="9393">MVRSLVLSSQLPLSTCFVDRVRARKTGPEYGNAGEYLYDFAPFRTRPLRFQVPPCDVFQPSLGAFPKGHQKNSNRLVAREPPI</sequence>
<proteinExistence type="predicted"/>
<dbReference type="EMBL" id="KV427649">
    <property type="protein sequence ID" value="KZT02839.1"/>
    <property type="molecule type" value="Genomic_DNA"/>
</dbReference>
<evidence type="ECO:0000313" key="1">
    <source>
        <dbReference type="EMBL" id="KZT02839.1"/>
    </source>
</evidence>
<accession>A0A165CHR5</accession>
<evidence type="ECO:0000313" key="2">
    <source>
        <dbReference type="Proteomes" id="UP000076871"/>
    </source>
</evidence>
<dbReference type="AlphaFoldDB" id="A0A165CHR5"/>
<name>A0A165CHR5_9APHY</name>